<feature type="domain" description="FAD-binding FR-type" evidence="21">
    <location>
        <begin position="1055"/>
        <end position="1274"/>
    </location>
</feature>
<evidence type="ECO:0000256" key="11">
    <source>
        <dbReference type="ARBA" id="ARBA00022723"/>
    </source>
</evidence>
<evidence type="ECO:0000256" key="17">
    <source>
        <dbReference type="ARBA" id="ARBA00023063"/>
    </source>
</evidence>
<dbReference type="PROSITE" id="PS51669">
    <property type="entry name" value="4FE4S_MOW_BIS_MGD"/>
    <property type="match status" value="1"/>
</dbReference>
<dbReference type="Gene3D" id="3.40.50.360">
    <property type="match status" value="1"/>
</dbReference>
<dbReference type="PRINTS" id="PR00371">
    <property type="entry name" value="FPNCR"/>
</dbReference>
<dbReference type="InterPro" id="IPR017938">
    <property type="entry name" value="Riboflavin_synthase-like_b-brl"/>
</dbReference>
<dbReference type="InterPro" id="IPR001094">
    <property type="entry name" value="Flavdoxin-like"/>
</dbReference>
<dbReference type="Gene3D" id="3.40.228.10">
    <property type="entry name" value="Dimethylsulfoxide Reductase, domain 2"/>
    <property type="match status" value="1"/>
</dbReference>
<evidence type="ECO:0000313" key="23">
    <source>
        <dbReference type="EMBL" id="SDN08998.1"/>
    </source>
</evidence>
<feature type="domain" description="4Fe-4S Mo/W bis-MGD-type" evidence="22">
    <location>
        <begin position="14"/>
        <end position="75"/>
    </location>
</feature>
<evidence type="ECO:0000259" key="20">
    <source>
        <dbReference type="PROSITE" id="PS50902"/>
    </source>
</evidence>
<keyword evidence="14" id="KW-0560">Oxidoreductase</keyword>
<evidence type="ECO:0000256" key="5">
    <source>
        <dbReference type="ARBA" id="ARBA00008747"/>
    </source>
</evidence>
<evidence type="ECO:0000313" key="24">
    <source>
        <dbReference type="Proteomes" id="UP000199341"/>
    </source>
</evidence>
<evidence type="ECO:0000256" key="10">
    <source>
        <dbReference type="ARBA" id="ARBA00022643"/>
    </source>
</evidence>
<dbReference type="InterPro" id="IPR006963">
    <property type="entry name" value="Mopterin_OxRdtase_4Fe-4S_dom"/>
</dbReference>
<comment type="similarity">
    <text evidence="5">Belongs to the prokaryotic molybdopterin-containing oxidoreductase family. NasA/NapA/NarB subfamily.</text>
</comment>
<dbReference type="SMART" id="SM00926">
    <property type="entry name" value="Molybdop_Fe4S4"/>
    <property type="match status" value="1"/>
</dbReference>
<dbReference type="STRING" id="310781.SAMN05216259_102583"/>
<dbReference type="InterPro" id="IPR006655">
    <property type="entry name" value="Mopterin_OxRdtase_prok_CS"/>
</dbReference>
<evidence type="ECO:0000259" key="21">
    <source>
        <dbReference type="PROSITE" id="PS51384"/>
    </source>
</evidence>
<comment type="cofactor">
    <cofactor evidence="2">
        <name>Mo-bis(molybdopterin guanine dinucleotide)</name>
        <dbReference type="ChEBI" id="CHEBI:60539"/>
    </cofactor>
</comment>
<dbReference type="PROSITE" id="PS00551">
    <property type="entry name" value="MOLYBDOPTERIN_PROK_1"/>
    <property type="match status" value="1"/>
</dbReference>
<evidence type="ECO:0000256" key="1">
    <source>
        <dbReference type="ARBA" id="ARBA00001917"/>
    </source>
</evidence>
<feature type="region of interest" description="Disordered" evidence="19">
    <location>
        <begin position="723"/>
        <end position="760"/>
    </location>
</feature>
<dbReference type="InterPro" id="IPR041957">
    <property type="entry name" value="CT_Nitrate-R-NapA-like"/>
</dbReference>
<dbReference type="CDD" id="cd06199">
    <property type="entry name" value="SiR"/>
    <property type="match status" value="1"/>
</dbReference>
<dbReference type="Pfam" id="PF01568">
    <property type="entry name" value="Molydop_binding"/>
    <property type="match status" value="1"/>
</dbReference>
<dbReference type="InterPro" id="IPR039261">
    <property type="entry name" value="FNR_nucleotide-bd"/>
</dbReference>
<gene>
    <name evidence="23" type="ORF">SAMN05216259_102583</name>
</gene>
<dbReference type="InterPro" id="IPR008254">
    <property type="entry name" value="Flavodoxin/NO_synth"/>
</dbReference>
<dbReference type="Pfam" id="PF00258">
    <property type="entry name" value="Flavodoxin_1"/>
    <property type="match status" value="1"/>
</dbReference>
<dbReference type="SUPFAM" id="SSF63380">
    <property type="entry name" value="Riboflavin synthase domain-like"/>
    <property type="match status" value="1"/>
</dbReference>
<dbReference type="InterPro" id="IPR009010">
    <property type="entry name" value="Asp_de-COase-like_dom_sf"/>
</dbReference>
<dbReference type="InterPro" id="IPR006656">
    <property type="entry name" value="Mopterin_OxRdtase"/>
</dbReference>
<dbReference type="FunFam" id="3.40.50.80:FF:000001">
    <property type="entry name" value="NADPH--cytochrome P450 reductase 1"/>
    <property type="match status" value="1"/>
</dbReference>
<dbReference type="InterPro" id="IPR029039">
    <property type="entry name" value="Flavoprotein-like_sf"/>
</dbReference>
<dbReference type="InterPro" id="IPR006657">
    <property type="entry name" value="MoPterin_dinucl-bd_dom"/>
</dbReference>
<evidence type="ECO:0000256" key="7">
    <source>
        <dbReference type="ARBA" id="ARBA00022485"/>
    </source>
</evidence>
<dbReference type="Pfam" id="PF00384">
    <property type="entry name" value="Molybdopterin"/>
    <property type="match status" value="1"/>
</dbReference>
<dbReference type="PROSITE" id="PS50902">
    <property type="entry name" value="FLAVODOXIN_LIKE"/>
    <property type="match status" value="1"/>
</dbReference>
<dbReference type="Pfam" id="PF04879">
    <property type="entry name" value="Molybdop_Fe4S4"/>
    <property type="match status" value="1"/>
</dbReference>
<dbReference type="SUPFAM" id="SSF50692">
    <property type="entry name" value="ADC-like"/>
    <property type="match status" value="1"/>
</dbReference>
<accession>A0A1G9YIF1</accession>
<evidence type="ECO:0000256" key="2">
    <source>
        <dbReference type="ARBA" id="ARBA00001942"/>
    </source>
</evidence>
<dbReference type="Gene3D" id="2.40.40.20">
    <property type="match status" value="1"/>
</dbReference>
<dbReference type="InterPro" id="IPR050123">
    <property type="entry name" value="Prok_molybdopt-oxidoreductase"/>
</dbReference>
<keyword evidence="16" id="KW-0411">Iron-sulfur</keyword>
<keyword evidence="15" id="KW-0408">Iron</keyword>
<reference evidence="23 24" key="1">
    <citation type="submission" date="2016-10" db="EMBL/GenBank/DDBJ databases">
        <authorList>
            <person name="de Groot N.N."/>
        </authorList>
    </citation>
    <scope>NUCLEOTIDE SEQUENCE [LARGE SCALE GENOMIC DNA]</scope>
    <source>
        <strain evidence="23 24">CGMCC 4.2022</strain>
    </source>
</reference>
<sequence>MTATVPGPQPRAAVEQVRTVCSYCGVGCGLVLDVGTGPDGRRSVLKAYGDKEHPANRGRLCTKGATTADMLAAPGRLSTALARRTREAAPEPVPVAEAMAAVGARLRAIMDEHGPDAVAFYVSGQMSLEAQYLANKLAKGFVRTTAIESNSRLCMASAAGGYKLSLGADGPPGSYDDFARADVFLVIGANMADCHPILFLRMMERVRAGAKLIVVDPRRTATAEKADLFLQLRPGTDIALLNGLLHLVVENGDTDPEFIAAHTEGWAEMPALLADYPPAVVAELTGVSEEALREAARLIGGAGEWTSCWTMGLNQSTHGTWNTNALINLHLATGAICRPGSGPFSLTGQPNAMGGREMGYMGPGLPGQRSALNAEDRAFTEELWGLPPGTIRGEAAAGGTVEMFRRMAAGEVKACWIICTNPVASVANRKTVIEGLEAAELVVVQDAFAETETTAYADVVLPGALWTEGDGVLVSSERTLTLARRAADPPGEALPDWQLIAGVARAMGYSEGFDFASAEEVFEELKRAANPMTGYDLRGTSHARLRDAPVQWPAPDPDGPARNPVRYAGPGGPRFPTPSGRAVFHPRPHLPPAELPDDDYPFVLSTGRLPHQWHTLTKTGRVAKLNRLNPGPFLELHPEDAARLGIVEGDPVELASRRGRAVLPAALTTRVREGSCFAPFHWNDLFGEYLSVNAVTNDAVDPLSFQPEFKACAVALTKVPQLAAQDRTAPPPARSGGTPRGARPGPPADDGAAGTRPVDLPGGVASGVAGGPAVVAEVLGLGAIAPPVLDEVERRYLAGFFAGLGSGVAGVPVLPPRAPLTDEHALWVNGLLAGMYARRPASVTAGGQQPTPVREIVVLWASQTGNAEECAAAAAERLTAEGHRAVLLAMDSAQPHALPDGADLLVITSTFGDGEAPDNGSGFWSALASPGCPRLEGRRYAVLALGDSSYDDFCGHGRRLDHRLGELGATRLAPRTDCEPDYEGAAAAWLDTVLAALTVPAPTGTPGTPPASTGPVAAGAPPAPVPSAPAAPPAPVSPPAPVNPAVANSPSLQTRSPVTALLTGNRRLGRPGGAKDVRRLTFDTRAAERPLAYEAGDALSVMPVNSPQLVAEWLDVTGLDAATPVQVRGVGEVAFGEALHRHLDITRITPALLRFVADRSRDRDLRTLIRPDNKDRLAQWSWGRQAVDVVAGFPVRADAEAWAGVLRRLQPRLYSISSSPLTAPHEVSLTVSVVRYDSPDGRPRQGVCSPFLADAAPGSPVPVAVRPAPHFRIPTDPAAPMVMIGPGTGVAPFLGFLDERRARGHRGPNWLLFGEQHRATDFYYEPELAAFRAEGTLTRLDTAFSRDQRAKLYVQDRLREHGPLLWKWLQEGAHLYVCGDASRMAKDVDRALRGIAADHGGHSAESAAAYLKQLAAERRYVRDVY</sequence>
<dbReference type="SUPFAM" id="SSF52218">
    <property type="entry name" value="Flavoproteins"/>
    <property type="match status" value="1"/>
</dbReference>
<keyword evidence="7" id="KW-0004">4Fe-4S</keyword>
<dbReference type="Proteomes" id="UP000199341">
    <property type="component" value="Unassembled WGS sequence"/>
</dbReference>
<dbReference type="PROSITE" id="PS51384">
    <property type="entry name" value="FAD_FR"/>
    <property type="match status" value="1"/>
</dbReference>
<dbReference type="GO" id="GO:0042128">
    <property type="term" value="P:nitrate assimilation"/>
    <property type="evidence" value="ECO:0007669"/>
    <property type="project" value="UniProtKB-KW"/>
</dbReference>
<dbReference type="SUPFAM" id="SSF52343">
    <property type="entry name" value="Ferredoxin reductase-like, C-terminal NADP-linked domain"/>
    <property type="match status" value="1"/>
</dbReference>
<dbReference type="InterPro" id="IPR017927">
    <property type="entry name" value="FAD-bd_FR_type"/>
</dbReference>
<dbReference type="EC" id="1.8.1.2" evidence="6"/>
<evidence type="ECO:0000256" key="9">
    <source>
        <dbReference type="ARBA" id="ARBA00022630"/>
    </source>
</evidence>
<dbReference type="Gene3D" id="2.20.25.90">
    <property type="entry name" value="ADC-like domains"/>
    <property type="match status" value="1"/>
</dbReference>
<keyword evidence="13" id="KW-0521">NADP</keyword>
<dbReference type="RefSeq" id="WP_322987125.1">
    <property type="nucleotide sequence ID" value="NZ_FNIE01000002.1"/>
</dbReference>
<dbReference type="InterPro" id="IPR001433">
    <property type="entry name" value="OxRdtase_FAD/NAD-bd"/>
</dbReference>
<dbReference type="EMBL" id="FNIE01000002">
    <property type="protein sequence ID" value="SDN08998.1"/>
    <property type="molecule type" value="Genomic_DNA"/>
</dbReference>
<keyword evidence="17" id="KW-0534">Nitrate assimilation</keyword>
<evidence type="ECO:0000256" key="3">
    <source>
        <dbReference type="ARBA" id="ARBA00001966"/>
    </source>
</evidence>
<evidence type="ECO:0000256" key="18">
    <source>
        <dbReference type="ARBA" id="ARBA00052219"/>
    </source>
</evidence>
<feature type="domain" description="Flavodoxin-like" evidence="20">
    <location>
        <begin position="856"/>
        <end position="994"/>
    </location>
</feature>
<feature type="compositionally biased region" description="Low complexity" evidence="19">
    <location>
        <begin position="734"/>
        <end position="760"/>
    </location>
</feature>
<evidence type="ECO:0000256" key="6">
    <source>
        <dbReference type="ARBA" id="ARBA00012604"/>
    </source>
</evidence>
<dbReference type="GO" id="GO:0043546">
    <property type="term" value="F:molybdopterin cofactor binding"/>
    <property type="evidence" value="ECO:0007669"/>
    <property type="project" value="InterPro"/>
</dbReference>
<keyword evidence="8" id="KW-0500">Molybdenum</keyword>
<evidence type="ECO:0000256" key="4">
    <source>
        <dbReference type="ARBA" id="ARBA00001974"/>
    </source>
</evidence>
<dbReference type="Gene3D" id="1.20.990.10">
    <property type="entry name" value="NADPH-cytochrome p450 Reductase, Chain A, domain 3"/>
    <property type="match status" value="1"/>
</dbReference>
<dbReference type="InterPro" id="IPR001709">
    <property type="entry name" value="Flavoprot_Pyr_Nucl_cyt_Rdtase"/>
</dbReference>
<name>A0A1G9YIF1_9ACTN</name>
<evidence type="ECO:0000259" key="22">
    <source>
        <dbReference type="PROSITE" id="PS51669"/>
    </source>
</evidence>
<keyword evidence="11" id="KW-0479">Metal-binding</keyword>
<evidence type="ECO:0000256" key="16">
    <source>
        <dbReference type="ARBA" id="ARBA00023014"/>
    </source>
</evidence>
<dbReference type="CDD" id="cd02791">
    <property type="entry name" value="MopB_CT_Nitrate-R-NapA-like"/>
    <property type="match status" value="1"/>
</dbReference>
<keyword evidence="12" id="KW-0274">FAD</keyword>
<evidence type="ECO:0000256" key="19">
    <source>
        <dbReference type="SAM" id="MobiDB-lite"/>
    </source>
</evidence>
<evidence type="ECO:0000256" key="8">
    <source>
        <dbReference type="ARBA" id="ARBA00022505"/>
    </source>
</evidence>
<keyword evidence="10" id="KW-0288">FMN</keyword>
<dbReference type="InterPro" id="IPR003097">
    <property type="entry name" value="CysJ-like_FAD-binding"/>
</dbReference>
<dbReference type="GO" id="GO:0004783">
    <property type="term" value="F:sulfite reductase (NADPH) activity"/>
    <property type="evidence" value="ECO:0007669"/>
    <property type="project" value="UniProtKB-EC"/>
</dbReference>
<dbReference type="Gene3D" id="2.40.30.10">
    <property type="entry name" value="Translation factors"/>
    <property type="match status" value="1"/>
</dbReference>
<dbReference type="GO" id="GO:0051539">
    <property type="term" value="F:4 iron, 4 sulfur cluster binding"/>
    <property type="evidence" value="ECO:0007669"/>
    <property type="project" value="UniProtKB-KW"/>
</dbReference>
<comment type="cofactor">
    <cofactor evidence="3">
        <name>[4Fe-4S] cluster</name>
        <dbReference type="ChEBI" id="CHEBI:49883"/>
    </cofactor>
</comment>
<dbReference type="GO" id="GO:0010181">
    <property type="term" value="F:FMN binding"/>
    <property type="evidence" value="ECO:0007669"/>
    <property type="project" value="InterPro"/>
</dbReference>
<dbReference type="InterPro" id="IPR027467">
    <property type="entry name" value="MopterinOxRdtase_cofactor_BS"/>
</dbReference>
<dbReference type="PRINTS" id="PR00369">
    <property type="entry name" value="FLAVODOXIN"/>
</dbReference>
<comment type="catalytic activity">
    <reaction evidence="18">
        <text>hydrogen sulfide + 3 NADP(+) + 3 H2O = sulfite + 3 NADPH + 4 H(+)</text>
        <dbReference type="Rhea" id="RHEA:13801"/>
        <dbReference type="ChEBI" id="CHEBI:15377"/>
        <dbReference type="ChEBI" id="CHEBI:15378"/>
        <dbReference type="ChEBI" id="CHEBI:17359"/>
        <dbReference type="ChEBI" id="CHEBI:29919"/>
        <dbReference type="ChEBI" id="CHEBI:57783"/>
        <dbReference type="ChEBI" id="CHEBI:58349"/>
        <dbReference type="EC" id="1.8.1.2"/>
    </reaction>
</comment>
<evidence type="ECO:0000256" key="13">
    <source>
        <dbReference type="ARBA" id="ARBA00022857"/>
    </source>
</evidence>
<dbReference type="Gene3D" id="3.40.50.740">
    <property type="match status" value="1"/>
</dbReference>
<feature type="compositionally biased region" description="Pro residues" evidence="19">
    <location>
        <begin position="1021"/>
        <end position="1042"/>
    </location>
</feature>
<evidence type="ECO:0000256" key="14">
    <source>
        <dbReference type="ARBA" id="ARBA00023002"/>
    </source>
</evidence>
<feature type="compositionally biased region" description="Low complexity" evidence="19">
    <location>
        <begin position="1001"/>
        <end position="1020"/>
    </location>
</feature>
<evidence type="ECO:0000256" key="12">
    <source>
        <dbReference type="ARBA" id="ARBA00022827"/>
    </source>
</evidence>
<dbReference type="InterPro" id="IPR023173">
    <property type="entry name" value="NADPH_Cyt_P450_Rdtase_alpha"/>
</dbReference>
<protein>
    <recommendedName>
        <fullName evidence="6">assimilatory sulfite reductase (NADPH)</fullName>
        <ecNumber evidence="6">1.8.1.2</ecNumber>
    </recommendedName>
</protein>
<dbReference type="GO" id="GO:0046872">
    <property type="term" value="F:metal ion binding"/>
    <property type="evidence" value="ECO:0007669"/>
    <property type="project" value="UniProtKB-KW"/>
</dbReference>
<dbReference type="Pfam" id="PF00175">
    <property type="entry name" value="NAD_binding_1"/>
    <property type="match status" value="1"/>
</dbReference>
<dbReference type="GO" id="GO:0016020">
    <property type="term" value="C:membrane"/>
    <property type="evidence" value="ECO:0007669"/>
    <property type="project" value="TreeGrafter"/>
</dbReference>
<keyword evidence="9" id="KW-0285">Flavoprotein</keyword>
<dbReference type="SUPFAM" id="SSF53706">
    <property type="entry name" value="Formate dehydrogenase/DMSO reductase, domains 1-3"/>
    <property type="match status" value="1"/>
</dbReference>
<dbReference type="Pfam" id="PF00667">
    <property type="entry name" value="FAD_binding_1"/>
    <property type="match status" value="1"/>
</dbReference>
<comment type="cofactor">
    <cofactor evidence="1">
        <name>FMN</name>
        <dbReference type="ChEBI" id="CHEBI:58210"/>
    </cofactor>
</comment>
<dbReference type="Gene3D" id="3.40.50.80">
    <property type="entry name" value="Nucleotide-binding domain of ferredoxin-NADP reductase (FNR) module"/>
    <property type="match status" value="1"/>
</dbReference>
<dbReference type="PANTHER" id="PTHR43105:SF9">
    <property type="entry name" value="NADPH-FE(3+) OXIDOREDUCTASE SUBUNIT ALPHA"/>
    <property type="match status" value="1"/>
</dbReference>
<evidence type="ECO:0000256" key="15">
    <source>
        <dbReference type="ARBA" id="ARBA00023004"/>
    </source>
</evidence>
<keyword evidence="24" id="KW-1185">Reference proteome</keyword>
<dbReference type="PROSITE" id="PS00932">
    <property type="entry name" value="MOLYBDOPTERIN_PROK_3"/>
    <property type="match status" value="1"/>
</dbReference>
<feature type="region of interest" description="Disordered" evidence="19">
    <location>
        <begin position="1001"/>
        <end position="1075"/>
    </location>
</feature>
<organism evidence="23 24">
    <name type="scientific">Actinacidiphila guanduensis</name>
    <dbReference type="NCBI Taxonomy" id="310781"/>
    <lineage>
        <taxon>Bacteria</taxon>
        <taxon>Bacillati</taxon>
        <taxon>Actinomycetota</taxon>
        <taxon>Actinomycetes</taxon>
        <taxon>Kitasatosporales</taxon>
        <taxon>Streptomycetaceae</taxon>
        <taxon>Actinacidiphila</taxon>
    </lineage>
</organism>
<dbReference type="PANTHER" id="PTHR43105">
    <property type="entry name" value="RESPIRATORY NITRATE REDUCTASE"/>
    <property type="match status" value="1"/>
</dbReference>
<dbReference type="CDD" id="cd02754">
    <property type="entry name" value="MopB_Nitrate-R-NapA-like"/>
    <property type="match status" value="1"/>
</dbReference>
<comment type="cofactor">
    <cofactor evidence="4">
        <name>FAD</name>
        <dbReference type="ChEBI" id="CHEBI:57692"/>
    </cofactor>
</comment>
<proteinExistence type="inferred from homology"/>